<accession>A0A2M8LWH1</accession>
<evidence type="ECO:0000256" key="2">
    <source>
        <dbReference type="ARBA" id="ARBA00022679"/>
    </source>
</evidence>
<protein>
    <recommendedName>
        <fullName evidence="6">SAM-dependent methyltransferase</fullName>
    </recommendedName>
</protein>
<dbReference type="PANTHER" id="PTHR12049:SF7">
    <property type="entry name" value="PROTEIN ARGININE METHYLTRANSFERASE NDUFAF7, MITOCHONDRIAL"/>
    <property type="match status" value="1"/>
</dbReference>
<dbReference type="PANTHER" id="PTHR12049">
    <property type="entry name" value="PROTEIN ARGININE METHYLTRANSFERASE NDUFAF7, MITOCHONDRIAL"/>
    <property type="match status" value="1"/>
</dbReference>
<evidence type="ECO:0000313" key="4">
    <source>
        <dbReference type="EMBL" id="PJE96304.1"/>
    </source>
</evidence>
<dbReference type="EMBL" id="PGGW01000058">
    <property type="protein sequence ID" value="PJE96304.1"/>
    <property type="molecule type" value="Genomic_DNA"/>
</dbReference>
<comment type="caution">
    <text evidence="4">The sequence shown here is derived from an EMBL/GenBank/DDBJ whole genome shotgun (WGS) entry which is preliminary data.</text>
</comment>
<dbReference type="Proteomes" id="UP000230407">
    <property type="component" value="Unassembled WGS sequence"/>
</dbReference>
<proteinExistence type="predicted"/>
<reference evidence="4 5" key="1">
    <citation type="submission" date="2017-11" db="EMBL/GenBank/DDBJ databases">
        <title>Streptomyces carmine sp. nov., a novel actinomycete isolated from Sophora alopecuroides in Xinjiang, China.</title>
        <authorList>
            <person name="Wang Y."/>
            <person name="Luo X."/>
            <person name="Wan C."/>
            <person name="Zhang L."/>
        </authorList>
    </citation>
    <scope>NUCLEOTIDE SEQUENCE [LARGE SCALE GENOMIC DNA]</scope>
    <source>
        <strain evidence="4 5">TRM SA0054</strain>
    </source>
</reference>
<evidence type="ECO:0008006" key="6">
    <source>
        <dbReference type="Google" id="ProtNLM"/>
    </source>
</evidence>
<evidence type="ECO:0000313" key="5">
    <source>
        <dbReference type="Proteomes" id="UP000230407"/>
    </source>
</evidence>
<evidence type="ECO:0000256" key="3">
    <source>
        <dbReference type="SAM" id="MobiDB-lite"/>
    </source>
</evidence>
<dbReference type="AlphaFoldDB" id="A0A2M8LWH1"/>
<dbReference type="SUPFAM" id="SSF53335">
    <property type="entry name" value="S-adenosyl-L-methionine-dependent methyltransferases"/>
    <property type="match status" value="1"/>
</dbReference>
<name>A0A2M8LWH1_9ACTN</name>
<feature type="region of interest" description="Disordered" evidence="3">
    <location>
        <begin position="333"/>
        <end position="352"/>
    </location>
</feature>
<dbReference type="Gene3D" id="3.40.50.12710">
    <property type="match status" value="1"/>
</dbReference>
<keyword evidence="2" id="KW-0808">Transferase</keyword>
<sequence length="352" mass="36942">MTGEPAPGPRRWREAAEEALYGPEGFFVRQAPAAHFRTSVHASPLFAHAVAELLRRVDEVLGRPAELALIDYGAGRGELLTGVLAALPALPGDLASRVRAHAVERAPRPAGLDPAIGWSAEPPHRAAGLLFANEWLDDVPVDIAETDGDGVPRYVLVDGDGTEHPGGPVTGADAEWLARWWPLPPEPGRRAEIGRPRDEAWAAAVSCLDSGLAVAVDYAHTRAARPPLGTLTGYRDGREVPPVPDGDRDLTAHVALDACAAAVRPPPGHGPAVLLPQRAALRALGVRGDRPPLTLATADPAAYVRLLGRAGEAAELTDPAGLGGFTWLLQPRRAPLPPPWGVGGTDGDRPPG</sequence>
<gene>
    <name evidence="4" type="ORF">CUT44_17365</name>
</gene>
<keyword evidence="5" id="KW-1185">Reference proteome</keyword>
<dbReference type="InterPro" id="IPR029063">
    <property type="entry name" value="SAM-dependent_MTases_sf"/>
</dbReference>
<dbReference type="RefSeq" id="WP_100202799.1">
    <property type="nucleotide sequence ID" value="NZ_PGGW01000058.1"/>
</dbReference>
<dbReference type="GO" id="GO:0035243">
    <property type="term" value="F:protein-arginine omega-N symmetric methyltransferase activity"/>
    <property type="evidence" value="ECO:0007669"/>
    <property type="project" value="TreeGrafter"/>
</dbReference>
<dbReference type="GO" id="GO:0032259">
    <property type="term" value="P:methylation"/>
    <property type="evidence" value="ECO:0007669"/>
    <property type="project" value="UniProtKB-KW"/>
</dbReference>
<keyword evidence="1" id="KW-0489">Methyltransferase</keyword>
<dbReference type="InterPro" id="IPR003788">
    <property type="entry name" value="NDUFAF7"/>
</dbReference>
<evidence type="ECO:0000256" key="1">
    <source>
        <dbReference type="ARBA" id="ARBA00022603"/>
    </source>
</evidence>
<dbReference type="InterPro" id="IPR038375">
    <property type="entry name" value="NDUFAF7_sf"/>
</dbReference>
<dbReference type="Pfam" id="PF02636">
    <property type="entry name" value="Methyltransf_28"/>
    <property type="match status" value="1"/>
</dbReference>
<organism evidence="4 5">
    <name type="scientific">Streptomyces carminius</name>
    <dbReference type="NCBI Taxonomy" id="2665496"/>
    <lineage>
        <taxon>Bacteria</taxon>
        <taxon>Bacillati</taxon>
        <taxon>Actinomycetota</taxon>
        <taxon>Actinomycetes</taxon>
        <taxon>Kitasatosporales</taxon>
        <taxon>Streptomycetaceae</taxon>
        <taxon>Streptomyces</taxon>
    </lineage>
</organism>